<dbReference type="InterPro" id="IPR008030">
    <property type="entry name" value="NmrA-like"/>
</dbReference>
<evidence type="ECO:0000313" key="6">
    <source>
        <dbReference type="Proteomes" id="UP000518752"/>
    </source>
</evidence>
<dbReference type="InterPro" id="IPR051164">
    <property type="entry name" value="NmrA-like_oxidored"/>
</dbReference>
<organism evidence="4 6">
    <name type="scientific">Collybiopsis confluens</name>
    <dbReference type="NCBI Taxonomy" id="2823264"/>
    <lineage>
        <taxon>Eukaryota</taxon>
        <taxon>Fungi</taxon>
        <taxon>Dikarya</taxon>
        <taxon>Basidiomycota</taxon>
        <taxon>Agaricomycotina</taxon>
        <taxon>Agaricomycetes</taxon>
        <taxon>Agaricomycetidae</taxon>
        <taxon>Agaricales</taxon>
        <taxon>Marasmiineae</taxon>
        <taxon>Omphalotaceae</taxon>
        <taxon>Collybiopsis</taxon>
    </lineage>
</organism>
<dbReference type="Gene3D" id="3.90.25.10">
    <property type="entry name" value="UDP-galactose 4-epimerase, domain 1"/>
    <property type="match status" value="1"/>
</dbReference>
<keyword evidence="2" id="KW-0521">NADP</keyword>
<dbReference type="Proteomes" id="UP000518752">
    <property type="component" value="Unassembled WGS sequence"/>
</dbReference>
<evidence type="ECO:0000256" key="1">
    <source>
        <dbReference type="ARBA" id="ARBA00006328"/>
    </source>
</evidence>
<dbReference type="Pfam" id="PF05368">
    <property type="entry name" value="NmrA"/>
    <property type="match status" value="1"/>
</dbReference>
<comment type="caution">
    <text evidence="4">The sequence shown here is derived from an EMBL/GenBank/DDBJ whole genome shotgun (WGS) entry which is preliminary data.</text>
</comment>
<dbReference type="GO" id="GO:0005634">
    <property type="term" value="C:nucleus"/>
    <property type="evidence" value="ECO:0007669"/>
    <property type="project" value="TreeGrafter"/>
</dbReference>
<evidence type="ECO:0000313" key="4">
    <source>
        <dbReference type="EMBL" id="KAF5345841.1"/>
    </source>
</evidence>
<dbReference type="InterPro" id="IPR036291">
    <property type="entry name" value="NAD(P)-bd_dom_sf"/>
</dbReference>
<evidence type="ECO:0000256" key="2">
    <source>
        <dbReference type="ARBA" id="ARBA00022857"/>
    </source>
</evidence>
<sequence length="366" mass="40966">MLALQPASKNIDMAALNEILVIGGTGAQGIPVVKALSASKQYRVRILTRDSQSYRAQQLAKLPNVDLLQGKVDNEEDLHRAFRGVYGAWVNIDTFTLGEKNELFYGIRAYEIARHEGVKHYVWAGIPYALKRSNWNEKYHYAHGDVKGRITDFILAQGQEGMKSSILTTVPYMDMLIDGLFVPRELPDGSFAWINPATTGKFPFIALEDVGHYSLWLFDNLPESAGLDLRIVTDYASFSDIASTFTSVTGKQGVHKSVSLEEYLPLVEPYPNAPMNWAVGPLNGAGDVPTMSWRENFSAWWAYWNDGADGVGDLDFLTRIHPNRIKTVDEWMRKVGYDGRRKAGKVLKDVGDLIERNPEVHIVNAS</sequence>
<dbReference type="Gene3D" id="3.40.50.720">
    <property type="entry name" value="NAD(P)-binding Rossmann-like Domain"/>
    <property type="match status" value="1"/>
</dbReference>
<protein>
    <recommendedName>
        <fullName evidence="3">NmrA-like domain-containing protein</fullName>
    </recommendedName>
</protein>
<keyword evidence="6" id="KW-1185">Reference proteome</keyword>
<feature type="domain" description="NmrA-like" evidence="3">
    <location>
        <begin position="18"/>
        <end position="265"/>
    </location>
</feature>
<dbReference type="OrthoDB" id="300709at2759"/>
<evidence type="ECO:0000259" key="3">
    <source>
        <dbReference type="Pfam" id="PF05368"/>
    </source>
</evidence>
<dbReference type="EMBL" id="JAACJN010000045">
    <property type="protein sequence ID" value="KAF5384002.1"/>
    <property type="molecule type" value="Genomic_DNA"/>
</dbReference>
<dbReference type="PANTHER" id="PTHR42748:SF14">
    <property type="entry name" value="SNOAL-LIKE DOMAIN-CONTAINING PROTEIN"/>
    <property type="match status" value="1"/>
</dbReference>
<name>A0A8H5CRQ0_9AGAR</name>
<reference evidence="4 6" key="1">
    <citation type="journal article" date="2020" name="ISME J.">
        <title>Uncovering the hidden diversity of litter-decomposition mechanisms in mushroom-forming fungi.</title>
        <authorList>
            <person name="Floudas D."/>
            <person name="Bentzer J."/>
            <person name="Ahren D."/>
            <person name="Johansson T."/>
            <person name="Persson P."/>
            <person name="Tunlid A."/>
        </authorList>
    </citation>
    <scope>NUCLEOTIDE SEQUENCE [LARGE SCALE GENOMIC DNA]</scope>
    <source>
        <strain evidence="4 6">CBS 406.79</strain>
    </source>
</reference>
<dbReference type="EMBL" id="JAACJN010000366">
    <property type="protein sequence ID" value="KAF5345841.1"/>
    <property type="molecule type" value="Genomic_DNA"/>
</dbReference>
<dbReference type="SUPFAM" id="SSF51735">
    <property type="entry name" value="NAD(P)-binding Rossmann-fold domains"/>
    <property type="match status" value="1"/>
</dbReference>
<gene>
    <name evidence="5" type="ORF">D9757_006993</name>
    <name evidence="4" type="ORF">D9757_014060</name>
</gene>
<proteinExistence type="inferred from homology"/>
<comment type="similarity">
    <text evidence="1">Belongs to the NmrA-type oxidoreductase family.</text>
</comment>
<accession>A0A8H5CRQ0</accession>
<dbReference type="PANTHER" id="PTHR42748">
    <property type="entry name" value="NITROGEN METABOLITE REPRESSION PROTEIN NMRA FAMILY MEMBER"/>
    <property type="match status" value="1"/>
</dbReference>
<evidence type="ECO:0000313" key="5">
    <source>
        <dbReference type="EMBL" id="KAF5384002.1"/>
    </source>
</evidence>
<dbReference type="AlphaFoldDB" id="A0A8H5CRQ0"/>